<dbReference type="EMBL" id="JBHFGU010000005">
    <property type="protein sequence ID" value="MFB2621194.1"/>
    <property type="molecule type" value="Genomic_DNA"/>
</dbReference>
<keyword evidence="1" id="KW-1133">Transmembrane helix</keyword>
<feature type="transmembrane region" description="Helical" evidence="1">
    <location>
        <begin position="83"/>
        <end position="101"/>
    </location>
</feature>
<comment type="caution">
    <text evidence="2">The sequence shown here is derived from an EMBL/GenBank/DDBJ whole genome shotgun (WGS) entry which is preliminary data.</text>
</comment>
<gene>
    <name evidence="2" type="ORF">ACE02W_15395</name>
</gene>
<name>A0ABV4VLL9_9GAMM</name>
<dbReference type="Pfam" id="PF11335">
    <property type="entry name" value="DUF3137"/>
    <property type="match status" value="1"/>
</dbReference>
<dbReference type="Proteomes" id="UP001576708">
    <property type="component" value="Unassembled WGS sequence"/>
</dbReference>
<keyword evidence="1" id="KW-0472">Membrane</keyword>
<reference evidence="2 3" key="1">
    <citation type="submission" date="2024-09" db="EMBL/GenBank/DDBJ databases">
        <authorList>
            <person name="Zhang Y."/>
        </authorList>
    </citation>
    <scope>NUCLEOTIDE SEQUENCE [LARGE SCALE GENOMIC DNA]</scope>
    <source>
        <strain evidence="2 3">ZJ318</strain>
    </source>
</reference>
<organism evidence="2 3">
    <name type="scientific">Shewanella mangrovisoli</name>
    <dbReference type="NCBI Taxonomy" id="2864211"/>
    <lineage>
        <taxon>Bacteria</taxon>
        <taxon>Pseudomonadati</taxon>
        <taxon>Pseudomonadota</taxon>
        <taxon>Gammaproteobacteria</taxon>
        <taxon>Alteromonadales</taxon>
        <taxon>Shewanellaceae</taxon>
        <taxon>Shewanella</taxon>
    </lineage>
</organism>
<dbReference type="InterPro" id="IPR021484">
    <property type="entry name" value="DUF3137"/>
</dbReference>
<feature type="transmembrane region" description="Helical" evidence="1">
    <location>
        <begin position="60"/>
        <end position="77"/>
    </location>
</feature>
<proteinExistence type="predicted"/>
<keyword evidence="3" id="KW-1185">Reference proteome</keyword>
<keyword evidence="1" id="KW-0812">Transmembrane</keyword>
<protein>
    <submittedName>
        <fullName evidence="2">DUF3137 domain-containing protein</fullName>
    </submittedName>
</protein>
<accession>A0ABV4VLL9</accession>
<dbReference type="RefSeq" id="WP_342202225.1">
    <property type="nucleotide sequence ID" value="NZ_JBCATE010000005.1"/>
</dbReference>
<evidence type="ECO:0000256" key="1">
    <source>
        <dbReference type="SAM" id="Phobius"/>
    </source>
</evidence>
<evidence type="ECO:0000313" key="3">
    <source>
        <dbReference type="Proteomes" id="UP001576708"/>
    </source>
</evidence>
<sequence length="342" mass="39657">MNILTFILGSPIKAQRQAARLSADASDRESLQEYYDTQLAPLAARYETKRVNSLKATRKRLYLSLAIVAGLVLLALLGHSRGLMLFPLPLVALLGLGFWSFTPTRQFKRQVQQDIYPIMFKYFGEDFIYNREMRLDMNRLTAAKVLPNYDKASFGDYIQGQYKGIELVVNELTLTKDVRVEEWDGNKRRTVTRTETRFRGTVVELSSHKQFIGHTVVLKDRGGLANFLSDNHSGLQRVKLEDPLFEKEFDVFSTDQIESRYLLNTAFMERLQQLAKSFDGEIQCAFFRNRLILFLPNRRSRFQMRSIFDSAYFSAEFSQLNREMKQLFAIIEVLKLNEHTGL</sequence>
<evidence type="ECO:0000313" key="2">
    <source>
        <dbReference type="EMBL" id="MFB2621194.1"/>
    </source>
</evidence>